<dbReference type="EMBL" id="GECZ01024759">
    <property type="protein sequence ID" value="JAS45010.1"/>
    <property type="molecule type" value="Transcribed_RNA"/>
</dbReference>
<reference evidence="1" key="1">
    <citation type="submission" date="2015-11" db="EMBL/GenBank/DDBJ databases">
        <title>De novo transcriptome assembly of four potential Pierce s Disease insect vectors from Arizona vineyards.</title>
        <authorList>
            <person name="Tassone E.E."/>
        </authorList>
    </citation>
    <scope>NUCLEOTIDE SEQUENCE</scope>
</reference>
<protein>
    <recommendedName>
        <fullName evidence="2">CCHC-type domain-containing protein</fullName>
    </recommendedName>
</protein>
<evidence type="ECO:0008006" key="2">
    <source>
        <dbReference type="Google" id="ProtNLM"/>
    </source>
</evidence>
<proteinExistence type="predicted"/>
<sequence length="305" mass="34516">KFLSYDSDWCNKFSVNRLYSCFQDNTMLQAPAQEFDFNFSIYISSDDEESRKELAARPLNKDVLIKAMNELNLEGEWRITQTACGLIVSFMKEEDLGTFSEQDISGVLGMPASAYIFSALDTYRQRVMIRDVPWAISSREIESALHRQGVQPLSLNRTRHGNVLLEVGDPVQFNTLLQFGLDFFASGRFAALPLPYIPAAIPPPQAGLRDPTFLRDSVLQCYKCQGFWHYAAQCPGMQRCVRCGDNHPVSECPRPRNDPICVHCAGKHHAAYKNCPVRIQMKTIVPLPIQPPLYLPAYMPPPYST</sequence>
<evidence type="ECO:0000313" key="1">
    <source>
        <dbReference type="EMBL" id="JAS45010.1"/>
    </source>
</evidence>
<accession>A0A1B6F479</accession>
<name>A0A1B6F479_9HEMI</name>
<organism evidence="1">
    <name type="scientific">Cuerna arida</name>
    <dbReference type="NCBI Taxonomy" id="1464854"/>
    <lineage>
        <taxon>Eukaryota</taxon>
        <taxon>Metazoa</taxon>
        <taxon>Ecdysozoa</taxon>
        <taxon>Arthropoda</taxon>
        <taxon>Hexapoda</taxon>
        <taxon>Insecta</taxon>
        <taxon>Pterygota</taxon>
        <taxon>Neoptera</taxon>
        <taxon>Paraneoptera</taxon>
        <taxon>Hemiptera</taxon>
        <taxon>Auchenorrhyncha</taxon>
        <taxon>Membracoidea</taxon>
        <taxon>Cicadellidae</taxon>
        <taxon>Cicadellinae</taxon>
        <taxon>Proconiini</taxon>
        <taxon>Cuerna</taxon>
    </lineage>
</organism>
<dbReference type="AlphaFoldDB" id="A0A1B6F479"/>
<gene>
    <name evidence="1" type="ORF">g.27587</name>
</gene>
<feature type="non-terminal residue" evidence="1">
    <location>
        <position position="1"/>
    </location>
</feature>